<protein>
    <submittedName>
        <fullName evidence="2">Peptidoglycan deacetylase</fullName>
        <ecNumber evidence="2">3.5.1.-</ecNumber>
    </submittedName>
</protein>
<sequence>MIRHTSAPLASLSLDLDNKWAYLRSRGESVWQKRPSYLPAVVPRIIDFLGERSLACTTFVVGEDLTREADAHAIASLRHAGHEIGNHSQSHLPWMDALNVDEMEREVEQAETLIAQVTGEKPLGFRAPGFSWSPPLLATLVRRGYRYDASVFPTFIGPAARWYVKLSGFRSQQSQATAEDPAPAEQRFSSFGDALRTLRPHRVATTAGSLIELPVTTMPLSRAPIHFTYVSFLAQKSPAAALAYWRTALRLCRLRGVGPSLLLHPLDFLGEEDEPQLAYFPGMKLARAAKLKLLSEVLDHLARGRRVVTVAQHAEQVDLTR</sequence>
<dbReference type="CDD" id="cd10940">
    <property type="entry name" value="CE4_PuuE_HpPgdA_like_1"/>
    <property type="match status" value="1"/>
</dbReference>
<dbReference type="InterPro" id="IPR002509">
    <property type="entry name" value="NODB_dom"/>
</dbReference>
<dbReference type="GO" id="GO:0005975">
    <property type="term" value="P:carbohydrate metabolic process"/>
    <property type="evidence" value="ECO:0007669"/>
    <property type="project" value="InterPro"/>
</dbReference>
<evidence type="ECO:0000313" key="2">
    <source>
        <dbReference type="EMBL" id="TWT48708.1"/>
    </source>
</evidence>
<dbReference type="PANTHER" id="PTHR47561">
    <property type="entry name" value="POLYSACCHARIDE DEACETYLASE FAMILY PROTEIN (AFU_ORTHOLOGUE AFUA_6G05030)"/>
    <property type="match status" value="1"/>
</dbReference>
<keyword evidence="3" id="KW-1185">Reference proteome</keyword>
<dbReference type="Gene3D" id="3.20.20.370">
    <property type="entry name" value="Glycoside hydrolase/deacetylase"/>
    <property type="match status" value="1"/>
</dbReference>
<feature type="domain" description="NodB homology" evidence="1">
    <location>
        <begin position="28"/>
        <end position="321"/>
    </location>
</feature>
<organism evidence="2 3">
    <name type="scientific">Botrimarina hoheduenensis</name>
    <dbReference type="NCBI Taxonomy" id="2528000"/>
    <lineage>
        <taxon>Bacteria</taxon>
        <taxon>Pseudomonadati</taxon>
        <taxon>Planctomycetota</taxon>
        <taxon>Planctomycetia</taxon>
        <taxon>Pirellulales</taxon>
        <taxon>Lacipirellulaceae</taxon>
        <taxon>Botrimarina</taxon>
    </lineage>
</organism>
<proteinExistence type="predicted"/>
<dbReference type="SUPFAM" id="SSF88713">
    <property type="entry name" value="Glycoside hydrolase/deacetylase"/>
    <property type="match status" value="1"/>
</dbReference>
<dbReference type="InterPro" id="IPR011330">
    <property type="entry name" value="Glyco_hydro/deAcase_b/a-brl"/>
</dbReference>
<evidence type="ECO:0000313" key="3">
    <source>
        <dbReference type="Proteomes" id="UP000318995"/>
    </source>
</evidence>
<dbReference type="RefSeq" id="WP_197524682.1">
    <property type="nucleotide sequence ID" value="NZ_SJPH01000001.1"/>
</dbReference>
<dbReference type="EC" id="3.5.1.-" evidence="2"/>
<accession>A0A5C5WCQ6</accession>
<dbReference type="AlphaFoldDB" id="A0A5C5WCQ6"/>
<name>A0A5C5WCQ6_9BACT</name>
<dbReference type="Proteomes" id="UP000318995">
    <property type="component" value="Unassembled WGS sequence"/>
</dbReference>
<gene>
    <name evidence="2" type="primary">pgdA_1</name>
    <name evidence="2" type="ORF">Pla111_04830</name>
</gene>
<comment type="caution">
    <text evidence="2">The sequence shown here is derived from an EMBL/GenBank/DDBJ whole genome shotgun (WGS) entry which is preliminary data.</text>
</comment>
<dbReference type="EMBL" id="SJPH01000001">
    <property type="protein sequence ID" value="TWT48708.1"/>
    <property type="molecule type" value="Genomic_DNA"/>
</dbReference>
<dbReference type="Pfam" id="PF01522">
    <property type="entry name" value="Polysacc_deac_1"/>
    <property type="match status" value="1"/>
</dbReference>
<keyword evidence="2" id="KW-0378">Hydrolase</keyword>
<dbReference type="PANTHER" id="PTHR47561:SF1">
    <property type="entry name" value="POLYSACCHARIDE DEACETYLASE FAMILY PROTEIN (AFU_ORTHOLOGUE AFUA_6G05030)"/>
    <property type="match status" value="1"/>
</dbReference>
<evidence type="ECO:0000259" key="1">
    <source>
        <dbReference type="PROSITE" id="PS51677"/>
    </source>
</evidence>
<dbReference type="PROSITE" id="PS51677">
    <property type="entry name" value="NODB"/>
    <property type="match status" value="1"/>
</dbReference>
<reference evidence="2 3" key="1">
    <citation type="submission" date="2019-02" db="EMBL/GenBank/DDBJ databases">
        <title>Deep-cultivation of Planctomycetes and their phenomic and genomic characterization uncovers novel biology.</title>
        <authorList>
            <person name="Wiegand S."/>
            <person name="Jogler M."/>
            <person name="Boedeker C."/>
            <person name="Pinto D."/>
            <person name="Vollmers J."/>
            <person name="Rivas-Marin E."/>
            <person name="Kohn T."/>
            <person name="Peeters S.H."/>
            <person name="Heuer A."/>
            <person name="Rast P."/>
            <person name="Oberbeckmann S."/>
            <person name="Bunk B."/>
            <person name="Jeske O."/>
            <person name="Meyerdierks A."/>
            <person name="Storesund J.E."/>
            <person name="Kallscheuer N."/>
            <person name="Luecker S."/>
            <person name="Lage O.M."/>
            <person name="Pohl T."/>
            <person name="Merkel B.J."/>
            <person name="Hornburger P."/>
            <person name="Mueller R.-W."/>
            <person name="Bruemmer F."/>
            <person name="Labrenz M."/>
            <person name="Spormann A.M."/>
            <person name="Op Den Camp H."/>
            <person name="Overmann J."/>
            <person name="Amann R."/>
            <person name="Jetten M.S.M."/>
            <person name="Mascher T."/>
            <person name="Medema M.H."/>
            <person name="Devos D.P."/>
            <person name="Kaster A.-K."/>
            <person name="Ovreas L."/>
            <person name="Rohde M."/>
            <person name="Galperin M.Y."/>
            <person name="Jogler C."/>
        </authorList>
    </citation>
    <scope>NUCLEOTIDE SEQUENCE [LARGE SCALE GENOMIC DNA]</scope>
    <source>
        <strain evidence="2 3">Pla111</strain>
    </source>
</reference>
<dbReference type="GO" id="GO:0016810">
    <property type="term" value="F:hydrolase activity, acting on carbon-nitrogen (but not peptide) bonds"/>
    <property type="evidence" value="ECO:0007669"/>
    <property type="project" value="InterPro"/>
</dbReference>